<evidence type="ECO:0000313" key="1">
    <source>
        <dbReference type="EMBL" id="MBK1727404.1"/>
    </source>
</evidence>
<protein>
    <recommendedName>
        <fullName evidence="3">Outer membrane protein beta-barrel domain-containing protein</fullName>
    </recommendedName>
</protein>
<sequence length="181" mass="19351">MAASLLLWSGLAAAQVTQAQRSGWTYAETSTGQELYFGANALLWNFSPQGDGGPEFSDVGWGGLYGIRLGPNLSIENRLFVGGRDQDGGTEAELDGAVSSLFRLTFYQAPVEAYLLGGFTAYNFELSDQENTTLFRPSVGAGVGTQLFPYTWLYAEVLLYSAGGEDEFAAAGGGIQLRFGQ</sequence>
<accession>A0ABS1EC03</accession>
<dbReference type="InterPro" id="IPR011250">
    <property type="entry name" value="OMP/PagP_B-barrel"/>
</dbReference>
<evidence type="ECO:0000313" key="2">
    <source>
        <dbReference type="Proteomes" id="UP000738126"/>
    </source>
</evidence>
<reference evidence="1 2" key="1">
    <citation type="journal article" date="2020" name="Microorganisms">
        <title>Osmotic Adaptation and Compatible Solute Biosynthesis of Phototrophic Bacteria as Revealed from Genome Analyses.</title>
        <authorList>
            <person name="Imhoff J.F."/>
            <person name="Rahn T."/>
            <person name="Kunzel S."/>
            <person name="Keller A."/>
            <person name="Neulinger S.C."/>
        </authorList>
    </citation>
    <scope>NUCLEOTIDE SEQUENCE [LARGE SCALE GENOMIC DNA]</scope>
    <source>
        <strain evidence="1 2">DSM 15116</strain>
    </source>
</reference>
<comment type="caution">
    <text evidence="1">The sequence shown here is derived from an EMBL/GenBank/DDBJ whole genome shotgun (WGS) entry which is preliminary data.</text>
</comment>
<dbReference type="Proteomes" id="UP000738126">
    <property type="component" value="Unassembled WGS sequence"/>
</dbReference>
<proteinExistence type="predicted"/>
<gene>
    <name evidence="1" type="ORF">CKO13_10335</name>
</gene>
<keyword evidence="2" id="KW-1185">Reference proteome</keyword>
<organism evidence="1 2">
    <name type="scientific">Halorhodospira neutriphila</name>
    <dbReference type="NCBI Taxonomy" id="168379"/>
    <lineage>
        <taxon>Bacteria</taxon>
        <taxon>Pseudomonadati</taxon>
        <taxon>Pseudomonadota</taxon>
        <taxon>Gammaproteobacteria</taxon>
        <taxon>Chromatiales</taxon>
        <taxon>Ectothiorhodospiraceae</taxon>
        <taxon>Halorhodospira</taxon>
    </lineage>
</organism>
<dbReference type="SUPFAM" id="SSF56925">
    <property type="entry name" value="OMPA-like"/>
    <property type="match status" value="1"/>
</dbReference>
<evidence type="ECO:0008006" key="3">
    <source>
        <dbReference type="Google" id="ProtNLM"/>
    </source>
</evidence>
<name>A0ABS1EC03_9GAMM</name>
<dbReference type="EMBL" id="NRSH01000144">
    <property type="protein sequence ID" value="MBK1727404.1"/>
    <property type="molecule type" value="Genomic_DNA"/>
</dbReference>